<sequence length="260" mass="29227">MEKKKIGIYSYTGCSGEQFVILECSAELFELCDRAEIKSFPMAQSNNEYTTLDIAFLEGSITTKKQKKELAQVRSRSKLLVAMGTCACFGGIQSMKLGEGEWKKRFQKVYGDDGKSFKTMEPFESKPCDAFVKIDYYIPGCPMDKKQFLHSVARMLNGNSPYLYQFPVCAECKWKENDCLLLRGLLCLGPLTRGGCGAACPSYNLPCVGCWGPAEVPNVPSQYELLVEKGYGPQEIQQKFRKFGGAPMVERLKKIMEHME</sequence>
<dbReference type="GO" id="GO:0051536">
    <property type="term" value="F:iron-sulfur cluster binding"/>
    <property type="evidence" value="ECO:0007669"/>
    <property type="project" value="InterPro"/>
</dbReference>
<keyword evidence="1" id="KW-0560">Oxidoreductase</keyword>
<organism evidence="3 4">
    <name type="scientific">candidate division TA06 bacterium</name>
    <dbReference type="NCBI Taxonomy" id="2250710"/>
    <lineage>
        <taxon>Bacteria</taxon>
        <taxon>Bacteria division TA06</taxon>
    </lineage>
</organism>
<dbReference type="AlphaFoldDB" id="A0A523XHA3"/>
<dbReference type="PANTHER" id="PTHR42845">
    <property type="entry name" value="COENZYME F420-REDUCING HYDROGENASE, GAMMA SUBUNIT"/>
    <property type="match status" value="1"/>
</dbReference>
<reference evidence="3 4" key="1">
    <citation type="submission" date="2019-03" db="EMBL/GenBank/DDBJ databases">
        <title>Metabolic potential of uncultured bacteria and archaea associated with petroleum seepage in deep-sea sediments.</title>
        <authorList>
            <person name="Dong X."/>
            <person name="Hubert C."/>
        </authorList>
    </citation>
    <scope>NUCLEOTIDE SEQUENCE [LARGE SCALE GENOMIC DNA]</scope>
    <source>
        <strain evidence="3">E29_bin36</strain>
    </source>
</reference>
<protein>
    <submittedName>
        <fullName evidence="3">NADH:ubiquinone oxidoreductase</fullName>
    </submittedName>
</protein>
<dbReference type="InterPro" id="IPR006137">
    <property type="entry name" value="NADH_UbQ_OxRdtase-like_20kDa"/>
</dbReference>
<dbReference type="PANTHER" id="PTHR42845:SF3">
    <property type="entry name" value="CYTOSOLIC NIFE-HYDROGENASE, DELTA SUBUNIT"/>
    <property type="match status" value="1"/>
</dbReference>
<comment type="caution">
    <text evidence="3">The sequence shown here is derived from an EMBL/GenBank/DDBJ whole genome shotgun (WGS) entry which is preliminary data.</text>
</comment>
<evidence type="ECO:0000259" key="2">
    <source>
        <dbReference type="Pfam" id="PF01058"/>
    </source>
</evidence>
<evidence type="ECO:0000313" key="4">
    <source>
        <dbReference type="Proteomes" id="UP000315534"/>
    </source>
</evidence>
<dbReference type="SUPFAM" id="SSF56770">
    <property type="entry name" value="HydA/Nqo6-like"/>
    <property type="match status" value="1"/>
</dbReference>
<dbReference type="InterPro" id="IPR051349">
    <property type="entry name" value="Hydrogenase_assoc-protein"/>
</dbReference>
<dbReference type="InterPro" id="IPR037024">
    <property type="entry name" value="NiFe_Hase_small_N_sf"/>
</dbReference>
<dbReference type="Proteomes" id="UP000315534">
    <property type="component" value="Unassembled WGS sequence"/>
</dbReference>
<dbReference type="EMBL" id="SOIP01000475">
    <property type="protein sequence ID" value="TET78634.1"/>
    <property type="molecule type" value="Genomic_DNA"/>
</dbReference>
<name>A0A523XHA3_UNCT6</name>
<gene>
    <name evidence="3" type="ORF">E3J38_08300</name>
</gene>
<keyword evidence="3" id="KW-0830">Ubiquinone</keyword>
<evidence type="ECO:0000256" key="1">
    <source>
        <dbReference type="ARBA" id="ARBA00023002"/>
    </source>
</evidence>
<dbReference type="Pfam" id="PF01058">
    <property type="entry name" value="Oxidored_q6"/>
    <property type="match status" value="1"/>
</dbReference>
<proteinExistence type="predicted"/>
<evidence type="ECO:0000313" key="3">
    <source>
        <dbReference type="EMBL" id="TET78634.1"/>
    </source>
</evidence>
<dbReference type="GO" id="GO:0016491">
    <property type="term" value="F:oxidoreductase activity"/>
    <property type="evidence" value="ECO:0007669"/>
    <property type="project" value="UniProtKB-KW"/>
</dbReference>
<dbReference type="Gene3D" id="3.40.50.700">
    <property type="entry name" value="NADH:ubiquinone oxidoreductase-like, 20kDa subunit"/>
    <property type="match status" value="1"/>
</dbReference>
<accession>A0A523XHA3</accession>
<feature type="domain" description="NADH:ubiquinone oxidoreductase-like 20kDa subunit" evidence="2">
    <location>
        <begin position="14"/>
        <end position="153"/>
    </location>
</feature>